<dbReference type="PANTHER" id="PTHR23507">
    <property type="entry name" value="ZGC:174356"/>
    <property type="match status" value="1"/>
</dbReference>
<feature type="transmembrane region" description="Helical" evidence="6">
    <location>
        <begin position="221"/>
        <end position="247"/>
    </location>
</feature>
<reference evidence="7" key="1">
    <citation type="journal article" date="2020" name="Fungal Divers.">
        <title>Resolving the Mortierellaceae phylogeny through synthesis of multi-gene phylogenetics and phylogenomics.</title>
        <authorList>
            <person name="Vandepol N."/>
            <person name="Liber J."/>
            <person name="Desiro A."/>
            <person name="Na H."/>
            <person name="Kennedy M."/>
            <person name="Barry K."/>
            <person name="Grigoriev I.V."/>
            <person name="Miller A.N."/>
            <person name="O'Donnell K."/>
            <person name="Stajich J.E."/>
            <person name="Bonito G."/>
        </authorList>
    </citation>
    <scope>NUCLEOTIDE SEQUENCE</scope>
    <source>
        <strain evidence="7">NVP1</strain>
    </source>
</reference>
<feature type="transmembrane region" description="Helical" evidence="6">
    <location>
        <begin position="680"/>
        <end position="699"/>
    </location>
</feature>
<comment type="subcellular location">
    <subcellularLocation>
        <location evidence="1">Membrane</location>
        <topology evidence="1">Multi-pass membrane protein</topology>
    </subcellularLocation>
</comment>
<proteinExistence type="predicted"/>
<evidence type="ECO:0000313" key="7">
    <source>
        <dbReference type="EMBL" id="KAF9330714.1"/>
    </source>
</evidence>
<dbReference type="Proteomes" id="UP000696485">
    <property type="component" value="Unassembled WGS sequence"/>
</dbReference>
<protein>
    <submittedName>
        <fullName evidence="7">Uncharacterized protein</fullName>
    </submittedName>
</protein>
<name>A0A9P5VLH8_9FUNG</name>
<feature type="transmembrane region" description="Helical" evidence="6">
    <location>
        <begin position="163"/>
        <end position="181"/>
    </location>
</feature>
<dbReference type="InterPro" id="IPR011701">
    <property type="entry name" value="MFS"/>
</dbReference>
<evidence type="ECO:0000256" key="1">
    <source>
        <dbReference type="ARBA" id="ARBA00004141"/>
    </source>
</evidence>
<feature type="region of interest" description="Disordered" evidence="5">
    <location>
        <begin position="503"/>
        <end position="577"/>
    </location>
</feature>
<feature type="compositionally biased region" description="Polar residues" evidence="5">
    <location>
        <begin position="1"/>
        <end position="10"/>
    </location>
</feature>
<dbReference type="GO" id="GO:0016020">
    <property type="term" value="C:membrane"/>
    <property type="evidence" value="ECO:0007669"/>
    <property type="project" value="UniProtKB-SubCell"/>
</dbReference>
<dbReference type="GO" id="GO:0022857">
    <property type="term" value="F:transmembrane transporter activity"/>
    <property type="evidence" value="ECO:0007669"/>
    <property type="project" value="InterPro"/>
</dbReference>
<feature type="transmembrane region" description="Helical" evidence="6">
    <location>
        <begin position="647"/>
        <end position="668"/>
    </location>
</feature>
<accession>A0A9P5VLH8</accession>
<dbReference type="EMBL" id="JAAAUY010000375">
    <property type="protein sequence ID" value="KAF9330714.1"/>
    <property type="molecule type" value="Genomic_DNA"/>
</dbReference>
<feature type="transmembrane region" description="Helical" evidence="6">
    <location>
        <begin position="259"/>
        <end position="278"/>
    </location>
</feature>
<feature type="transmembrane region" description="Helical" evidence="6">
    <location>
        <begin position="290"/>
        <end position="311"/>
    </location>
</feature>
<dbReference type="Gene3D" id="1.20.1250.20">
    <property type="entry name" value="MFS general substrate transporter like domains"/>
    <property type="match status" value="2"/>
</dbReference>
<evidence type="ECO:0000256" key="3">
    <source>
        <dbReference type="ARBA" id="ARBA00022989"/>
    </source>
</evidence>
<feature type="region of interest" description="Disordered" evidence="5">
    <location>
        <begin position="1"/>
        <end position="41"/>
    </location>
</feature>
<feature type="transmembrane region" description="Helical" evidence="6">
    <location>
        <begin position="589"/>
        <end position="608"/>
    </location>
</feature>
<evidence type="ECO:0000256" key="5">
    <source>
        <dbReference type="SAM" id="MobiDB-lite"/>
    </source>
</evidence>
<keyword evidence="2 6" id="KW-0812">Transmembrane</keyword>
<evidence type="ECO:0000256" key="6">
    <source>
        <dbReference type="SAM" id="Phobius"/>
    </source>
</evidence>
<gene>
    <name evidence="7" type="ORF">BG006_006340</name>
</gene>
<organism evidence="7 8">
    <name type="scientific">Podila minutissima</name>
    <dbReference type="NCBI Taxonomy" id="64525"/>
    <lineage>
        <taxon>Eukaryota</taxon>
        <taxon>Fungi</taxon>
        <taxon>Fungi incertae sedis</taxon>
        <taxon>Mucoromycota</taxon>
        <taxon>Mortierellomycotina</taxon>
        <taxon>Mortierellomycetes</taxon>
        <taxon>Mortierellales</taxon>
        <taxon>Mortierellaceae</taxon>
        <taxon>Podila</taxon>
    </lineage>
</organism>
<feature type="transmembrane region" description="Helical" evidence="6">
    <location>
        <begin position="373"/>
        <end position="397"/>
    </location>
</feature>
<sequence>MSSSSSSQPTRGALPHYPSDTTIVEEEHEDSPLLPKTLPASHPSEDPTAVYVKLLETHLPWYKRPSALWLLPIFAIITISGGMMSSSVGQYHASLLCREFFNNHTPANATLAAIIAHVQETPDGLTQFLFDSVGKEMNGMVVPLLPVPECREPDIQAYTAKTLAFLEVLSALAGTLSIGYYSSLSDKFGRLPFLLLAPVNTLWLLGGLAVMGHYWDQVGLYLMILGMTVNGVLGGFSIGLTMALAYAADCTDPGKRSTIFSWLHAALFLGLTVGPVLGGKIVIATNTIMSIIYIDAVATIVSLAFIVFIVPESLPKRQSPRIRALYEQALQACGSSFTTDTDKTKKKAEDGPWYSHVMRSLMFFKPTGRNTNLILLAGMSFMSTLALRGSFTVLILYTNKVFHWTQKEDGTLASLSSLVRVMTLLVVLPILVHFYRKYTEKKLQEEGGDGGKGVNRSQQQQKHEGLRPQYHSGLETDGLAFDSNDSTIAAGVEQLGEAALKLSGDEDEQVAKDRRQRRQSAASTRSWETDRTQIPASSSHSTPSNTTQKPKPMHAGQPKAQTTPPTPPAAKDQPRSAAHVRADMRFDIWMIRVGFVISSTTYVGLGLATKGWMFYVWSALHAVAIIGTPSLKSLLTNLVEPSEFGAVLGAVQVVDSISGIVSPVAVSWVYAATVATRPEAVWYTMAAATGVCAVLAFMVRQKEFLREVV</sequence>
<dbReference type="SUPFAM" id="SSF103473">
    <property type="entry name" value="MFS general substrate transporter"/>
    <property type="match status" value="2"/>
</dbReference>
<keyword evidence="4 6" id="KW-0472">Membrane</keyword>
<evidence type="ECO:0000256" key="4">
    <source>
        <dbReference type="ARBA" id="ARBA00023136"/>
    </source>
</evidence>
<dbReference type="PANTHER" id="PTHR23507:SF1">
    <property type="entry name" value="FI18259P1-RELATED"/>
    <property type="match status" value="1"/>
</dbReference>
<dbReference type="InterPro" id="IPR036259">
    <property type="entry name" value="MFS_trans_sf"/>
</dbReference>
<dbReference type="Pfam" id="PF07690">
    <property type="entry name" value="MFS_1"/>
    <property type="match status" value="1"/>
</dbReference>
<feature type="transmembrane region" description="Helical" evidence="6">
    <location>
        <begin position="614"/>
        <end position="635"/>
    </location>
</feature>
<feature type="transmembrane region" description="Helical" evidence="6">
    <location>
        <begin position="193"/>
        <end position="215"/>
    </location>
</feature>
<keyword evidence="3 6" id="KW-1133">Transmembrane helix</keyword>
<keyword evidence="8" id="KW-1185">Reference proteome</keyword>
<feature type="transmembrane region" description="Helical" evidence="6">
    <location>
        <begin position="67"/>
        <end position="86"/>
    </location>
</feature>
<feature type="transmembrane region" description="Helical" evidence="6">
    <location>
        <begin position="417"/>
        <end position="435"/>
    </location>
</feature>
<evidence type="ECO:0000313" key="8">
    <source>
        <dbReference type="Proteomes" id="UP000696485"/>
    </source>
</evidence>
<feature type="compositionally biased region" description="Polar residues" evidence="5">
    <location>
        <begin position="532"/>
        <end position="549"/>
    </location>
</feature>
<dbReference type="AlphaFoldDB" id="A0A9P5VLH8"/>
<evidence type="ECO:0000256" key="2">
    <source>
        <dbReference type="ARBA" id="ARBA00022692"/>
    </source>
</evidence>
<feature type="region of interest" description="Disordered" evidence="5">
    <location>
        <begin position="444"/>
        <end position="481"/>
    </location>
</feature>
<comment type="caution">
    <text evidence="7">The sequence shown here is derived from an EMBL/GenBank/DDBJ whole genome shotgun (WGS) entry which is preliminary data.</text>
</comment>